<dbReference type="GO" id="GO:0032266">
    <property type="term" value="F:phosphatidylinositol-3-phosphate binding"/>
    <property type="evidence" value="ECO:0007669"/>
    <property type="project" value="TreeGrafter"/>
</dbReference>
<dbReference type="GO" id="GO:0061709">
    <property type="term" value="P:reticulophagy"/>
    <property type="evidence" value="ECO:0007669"/>
    <property type="project" value="TreeGrafter"/>
</dbReference>
<evidence type="ECO:0000256" key="19">
    <source>
        <dbReference type="SAM" id="Phobius"/>
    </source>
</evidence>
<keyword evidence="14" id="KW-0325">Glycoprotein</keyword>
<feature type="compositionally biased region" description="Low complexity" evidence="18">
    <location>
        <begin position="1660"/>
        <end position="1687"/>
    </location>
</feature>
<keyword evidence="11" id="KW-0072">Autophagy</keyword>
<feature type="transmembrane region" description="Helical" evidence="19">
    <location>
        <begin position="2329"/>
        <end position="2352"/>
    </location>
</feature>
<dbReference type="Pfam" id="PF13329">
    <property type="entry name" value="ATG2_CAD"/>
    <property type="match status" value="2"/>
</dbReference>
<comment type="subcellular location">
    <subcellularLocation>
        <location evidence="2">Endoplasmic reticulum membrane</location>
        <topology evidence="2">Peripheral membrane protein</topology>
    </subcellularLocation>
    <subcellularLocation>
        <location evidence="1">Membrane</location>
        <topology evidence="1">Multi-pass membrane protein</topology>
    </subcellularLocation>
    <subcellularLocation>
        <location evidence="3">Preautophagosomal structure membrane</location>
        <topology evidence="3">Peripheral membrane protein</topology>
    </subcellularLocation>
</comment>
<dbReference type="PROSITE" id="PS51846">
    <property type="entry name" value="CNNM"/>
    <property type="match status" value="1"/>
</dbReference>
<proteinExistence type="inferred from homology"/>
<evidence type="ECO:0000256" key="16">
    <source>
        <dbReference type="ARBA" id="ARBA00024615"/>
    </source>
</evidence>
<dbReference type="GO" id="GO:0006869">
    <property type="term" value="P:lipid transport"/>
    <property type="evidence" value="ECO:0007669"/>
    <property type="project" value="UniProtKB-KW"/>
</dbReference>
<evidence type="ECO:0000313" key="21">
    <source>
        <dbReference type="EMBL" id="CAD6188733.1"/>
    </source>
</evidence>
<evidence type="ECO:0000256" key="11">
    <source>
        <dbReference type="ARBA" id="ARBA00023006"/>
    </source>
</evidence>
<dbReference type="GO" id="GO:0034727">
    <property type="term" value="P:piecemeal microautophagy of the nucleus"/>
    <property type="evidence" value="ECO:0007669"/>
    <property type="project" value="TreeGrafter"/>
</dbReference>
<organism evidence="21 22">
    <name type="scientific">Caenorhabditis auriculariae</name>
    <dbReference type="NCBI Taxonomy" id="2777116"/>
    <lineage>
        <taxon>Eukaryota</taxon>
        <taxon>Metazoa</taxon>
        <taxon>Ecdysozoa</taxon>
        <taxon>Nematoda</taxon>
        <taxon>Chromadorea</taxon>
        <taxon>Rhabditida</taxon>
        <taxon>Rhabditina</taxon>
        <taxon>Rhabditomorpha</taxon>
        <taxon>Rhabditoidea</taxon>
        <taxon>Rhabditidae</taxon>
        <taxon>Peloderinae</taxon>
        <taxon>Caenorhabditis</taxon>
    </lineage>
</organism>
<evidence type="ECO:0000256" key="6">
    <source>
        <dbReference type="ARBA" id="ARBA00018070"/>
    </source>
</evidence>
<dbReference type="GO" id="GO:0034045">
    <property type="term" value="C:phagophore assembly site membrane"/>
    <property type="evidence" value="ECO:0007669"/>
    <property type="project" value="UniProtKB-SubCell"/>
</dbReference>
<evidence type="ECO:0000256" key="8">
    <source>
        <dbReference type="ARBA" id="ARBA00022692"/>
    </source>
</evidence>
<name>A0A8S1H0J1_9PELO</name>
<comment type="catalytic activity">
    <reaction evidence="16">
        <text>a 1,2-diacyl-sn-glycero-3-phosphoethanolamine(in) = a 1,2-diacyl-sn-glycero-3-phosphoethanolamine(out)</text>
        <dbReference type="Rhea" id="RHEA:38895"/>
        <dbReference type="ChEBI" id="CHEBI:64612"/>
    </reaction>
</comment>
<dbReference type="SUPFAM" id="SSF54631">
    <property type="entry name" value="CBS-domain pair"/>
    <property type="match status" value="1"/>
</dbReference>
<accession>A0A8S1H0J1</accession>
<evidence type="ECO:0000256" key="3">
    <source>
        <dbReference type="ARBA" id="ARBA00004623"/>
    </source>
</evidence>
<feature type="compositionally biased region" description="Basic and acidic residues" evidence="18">
    <location>
        <begin position="1279"/>
        <end position="1294"/>
    </location>
</feature>
<dbReference type="Proteomes" id="UP000835052">
    <property type="component" value="Unassembled WGS sequence"/>
</dbReference>
<evidence type="ECO:0000259" key="20">
    <source>
        <dbReference type="PROSITE" id="PS51846"/>
    </source>
</evidence>
<dbReference type="InterPro" id="IPR026849">
    <property type="entry name" value="ATG2"/>
</dbReference>
<evidence type="ECO:0000256" key="2">
    <source>
        <dbReference type="ARBA" id="ARBA00004406"/>
    </source>
</evidence>
<feature type="region of interest" description="Disordered" evidence="18">
    <location>
        <begin position="1486"/>
        <end position="1513"/>
    </location>
</feature>
<evidence type="ECO:0000256" key="12">
    <source>
        <dbReference type="ARBA" id="ARBA00023055"/>
    </source>
</evidence>
<dbReference type="Pfam" id="PF25562">
    <property type="entry name" value="CNBH_CNNM2_C"/>
    <property type="match status" value="1"/>
</dbReference>
<evidence type="ECO:0000256" key="14">
    <source>
        <dbReference type="ARBA" id="ARBA00023180"/>
    </source>
</evidence>
<dbReference type="GO" id="GO:1905941">
    <property type="term" value="P:positive regulation of gonad development"/>
    <property type="evidence" value="ECO:0007669"/>
    <property type="project" value="UniProtKB-ARBA"/>
</dbReference>
<evidence type="ECO:0000256" key="10">
    <source>
        <dbReference type="ARBA" id="ARBA00022989"/>
    </source>
</evidence>
<dbReference type="GO" id="GO:0000422">
    <property type="term" value="P:autophagy of mitochondrion"/>
    <property type="evidence" value="ECO:0007669"/>
    <property type="project" value="TreeGrafter"/>
</dbReference>
<evidence type="ECO:0000256" key="15">
    <source>
        <dbReference type="ARBA" id="ARBA00024479"/>
    </source>
</evidence>
<feature type="region of interest" description="Disordered" evidence="18">
    <location>
        <begin position="1279"/>
        <end position="1317"/>
    </location>
</feature>
<feature type="compositionally biased region" description="Polar residues" evidence="18">
    <location>
        <begin position="449"/>
        <end position="459"/>
    </location>
</feature>
<dbReference type="EMBL" id="CAJGYM010000009">
    <property type="protein sequence ID" value="CAD6188733.1"/>
    <property type="molecule type" value="Genomic_DNA"/>
</dbReference>
<evidence type="ECO:0000256" key="17">
    <source>
        <dbReference type="PROSITE-ProRule" id="PRU01193"/>
    </source>
</evidence>
<evidence type="ECO:0000256" key="18">
    <source>
        <dbReference type="SAM" id="MobiDB-lite"/>
    </source>
</evidence>
<dbReference type="GO" id="GO:0061908">
    <property type="term" value="C:phagophore"/>
    <property type="evidence" value="ECO:0007669"/>
    <property type="project" value="TreeGrafter"/>
</dbReference>
<dbReference type="PANTHER" id="PTHR13190:SF1">
    <property type="entry name" value="AUTOPHAGY-RELATED 2, ISOFORM A"/>
    <property type="match status" value="1"/>
</dbReference>
<comment type="catalytic activity">
    <reaction evidence="15">
        <text>a 1,2-diacyl-sn-glycero-3-phospho-L-serine(in) = a 1,2-diacyl-sn-glycero-3-phospho-L-serine(out)</text>
        <dbReference type="Rhea" id="RHEA:38663"/>
        <dbReference type="ChEBI" id="CHEBI:57262"/>
    </reaction>
</comment>
<evidence type="ECO:0000256" key="1">
    <source>
        <dbReference type="ARBA" id="ARBA00004141"/>
    </source>
</evidence>
<dbReference type="GO" id="GO:0061723">
    <property type="term" value="P:glycophagy"/>
    <property type="evidence" value="ECO:0007669"/>
    <property type="project" value="TreeGrafter"/>
</dbReference>
<dbReference type="OrthoDB" id="18982at2759"/>
<reference evidence="21" key="1">
    <citation type="submission" date="2020-10" db="EMBL/GenBank/DDBJ databases">
        <authorList>
            <person name="Kikuchi T."/>
        </authorList>
    </citation>
    <scope>NUCLEOTIDE SEQUENCE</scope>
    <source>
        <strain evidence="21">NKZ352</strain>
    </source>
</reference>
<evidence type="ECO:0000256" key="13">
    <source>
        <dbReference type="ARBA" id="ARBA00023136"/>
    </source>
</evidence>
<sequence>MCARHIIHRFLGKFLERQLSLDQLSLNLTQGNVEVEEITLNVQVLNDVLTTFNIPFVLLDGYIGKITVEVPWLSLMSNPTRVRVEDLQLTFQSREKIKLDDKDLVASMIGSVVGSLVSSRELARSIYEESLQEGTEAVVDDGIAAFTKIIDAIYSRFCVDFGNTTVRVESLPDENSGMCTALEFRIEKIQFMDEQMRACEQEHQSSDSITSQPHGIGNITNLNKFLVINGVTMYTDVFSPLSDDLMVNGANVLITSMHIRREKIKQMSPTRSPQSSLHADLYTSVASNATAFHSCYASLTADSSPFQHDPKEVAEPELFSSPIKFAEVIGETTIVTRIKNDIEKSKTQAGVEENKVEVEMFFKGLYVFLTPSQLFIIKQFVELAALPDTPSTSEHGKPMQKEDYEVMIRNIEKVSFQNGQAGAGLSGGNWRKVEDFDSIDLHEFGPCTSEENGNGYPNNKSPPPSTNENINLKAKFGTVLIYIPHYDFLSCDNISNHRNHHIAISELSDEAEKFFALSENLKFSSKIPLDCIREDADKLYTKDHLRIVASSVTFAYSMKRVSGSENMLAKMVLTNCDILEYLTTASVPTSSEPSHIPLLNFSNMENPDNDPHLKLIASTSTEAKGKLKIDAFISPCETELDLSIVDRIADLIVTRPFFERSKYPDMYRKEPPPLREDLFASPEPTDDSPPASSNIEIVCPNWKINLAIPKADLRDPTGTRIPYYQRHVHPESIKFHLQEVKAKIPRNYDESFSLDISCHELKGDFISPEIKEAQESHLLYASNAQLNRVGITVEYDPRNKCLKAETTTRINSPDDEMRKSFSSPIMVTQKKCEGPFSQIPRAFCGDDHEKIVQAGTRGEMLDFQENCIKMSALSVRFDVPLLRLRLPNKQHLEVLYNRLVNDLALWQPAAPSLRIPAENVKINALDAFHECTPSHRENDSDGSDVEEETSKIVPEVEDFDRNRSHNFCLTLNVNKCAILCETVVRENSQPIGNGQISLDFQEAHLGTTVGYHGDLNHTYFHFTSKRTSIGSSNQPDAFTKRLEAKDFGKWTKEETQAEFINTNDELSSGSLEDSIGVALHLHSRPDINVKDVLLSVALRNTLLHARPFGDVGQFWASQIAELFTLTDYAIPGYELPLITTDVHFNLENAVIGYNHVWVKPESKTKFRVVLGECNFSSSMIQNMSVSKTLCILERASLLMSNDASRDTVRFDDSRGRKAFMKVLDIGLVQLEVLVAMAKEGGENTPFFEIKCKNDIVQMWACADSLAMIINVVSEITESDKFKPTPPKEEKEPISRKPSQSSEDDVKSEAGESVWSHTTSLRRARLDQGSTLPLHVEKHMKEVIEEAARDKDHHRPIEVGKDAVEEFSPIFKPQGQDYGAPHLVYSPSERNFSCSHDEEFCMVDEDVLGSGITNVAGEARVRHVGPKAGPDGSGIVINLNHFPIPDEWRADGLPQLPDGHPKPIVRYLLKDLTVKVNLYGGSDLSQYPPKPKSYSTDEYREGRGKGQNIHPQARGGEFRDHSVAVCLEFSKITFMHQFFEKPAPFMTTTLFSIRDVVVRDRVHASDIKDMLYQYSTASEPRRTSAPMLAIRIAQNQKNEGKMRVSMLPIKINIDQDTLEFVTDFIEELGKLVKLPKEATSSMQSRPMIEVPAEVREAAAISASRKASSSSSGHLYPNLSRPSLSLEPLTPSPVVPPTSLGEQDLTYLESRGSTHNSPVKLPLYPTPLTASAVSIGDMFASRNPSRAKKAAPDTILYSGSSSESSSPDLIRTDLDEDELADGLDGDWAGNNICFSSNTVFPNPVRMPNVDDLLSRSTMSGSIHPNLADNLIDTSSDIDENEEHGNFLDSSGDVAADDDEEDRMTCTGGQREEDEEEEKQEMEAPQDDFPTREHTFFKEFVFSPSISIYVDYQGKRKISMEKTGAIVALLMAFGQLNQMPIELRELVNRNGMLGVGRCINYAINEWSADLMANMPTVIASCGPISPLVQIGKGIVDLFWMPMEEMRKEDGRVVKGIQKGVGSFGVSSAAGIVGMAQTVAGFVQTIAEMTMHEVKPDGAYMNRRNRRVERAQAVNPTDVRHSLQLAYGTLYEGYRQTRDDFELAAQEDRASGHSVVRSAFRYAVPTFLGPIVMASQVTYQLLGGLRNQLRPDIYQDERRKWGEEDLLAIFYRIAPENGCIRMFSLGIFVCLCICIGSSGSQERNPIVSGVRVENPHGTKGFIGYKIPSGIILVEAGAQVTVSIYGYNLDNVESASFTDSVCLTSEFNISSSDFSIQKSTRIVFSHTFLEWPTPWRLCVREKGKRDSIQIDDDRTWVQTSYKTEEPYFPWFIQYPLIVVLLFLSALCSGLNIGLMALSTMELNLIMNSGTDEEAKYAKTILPARKNGNYLITTLILINVMVNAGISILFEDIAHGLAAFVISSAGITVFGEIVPQSICVKYGLAIGARTMPLVRFFMFLMFPLAWPLSKILDFILGVEVDNFDRNRLVEILKMSVDENDLDMANLTRIAVGAMELSKKKAIDCMTKIEDVFMLSEDTCINAAVLEEIGERGYSRIPLYAGNDRNDVKSILHMSDLALINKKSNIPVKAVANYNHRKLRVVDEHMPLTALLEEFKLGDYHLAMVAKSNYFYKRETTIEKKSDFFMTSMKLLEAATTLLKPVDVSEEAALTLTGVVTLEDILEEILQSEIIDETDSVLDNVQKNRRNRPKFGDKANDEAESEQLSWNVLKMTQKFLAEESAVFDIKIIEMKAQEKLIQKNIREVSISPTKNNLVPSPVHLYQIGVPSNRFLLILEGKATATFQKSRLSFEVGPWSAFGQPLLKLIENHLKNGTEPVDGYFFVPDFDVVVHQNCRFLQLPASALLNAVRQTSFIRKLRLPTVAVTGVNGDETLIQEHFKITKKVQKTNANGDWPIRKRSATSAVVSLALPVQQVAQLEEISSTPVLQDLSDRVIVAPSGEKIYV</sequence>
<dbReference type="Gene3D" id="3.10.580.10">
    <property type="entry name" value="CBS-domain"/>
    <property type="match status" value="1"/>
</dbReference>
<keyword evidence="13 17" id="KW-0472">Membrane</keyword>
<keyword evidence="7" id="KW-0813">Transport</keyword>
<dbReference type="Pfam" id="PF01595">
    <property type="entry name" value="CNNM"/>
    <property type="match status" value="1"/>
</dbReference>
<comment type="similarity">
    <text evidence="5">Belongs to the ACDP family.</text>
</comment>
<evidence type="ECO:0000256" key="9">
    <source>
        <dbReference type="ARBA" id="ARBA00022824"/>
    </source>
</evidence>
<feature type="domain" description="CNNM transmembrane" evidence="20">
    <location>
        <begin position="2321"/>
        <end position="2499"/>
    </location>
</feature>
<keyword evidence="8 17" id="KW-0812">Transmembrane</keyword>
<evidence type="ECO:0000256" key="4">
    <source>
        <dbReference type="ARBA" id="ARBA00009714"/>
    </source>
</evidence>
<feature type="compositionally biased region" description="Acidic residues" evidence="18">
    <location>
        <begin position="1869"/>
        <end position="1883"/>
    </location>
</feature>
<feature type="compositionally biased region" description="Basic and acidic residues" evidence="18">
    <location>
        <begin position="1494"/>
        <end position="1503"/>
    </location>
</feature>
<evidence type="ECO:0000256" key="7">
    <source>
        <dbReference type="ARBA" id="ARBA00022448"/>
    </source>
</evidence>
<feature type="region of interest" description="Disordered" evidence="18">
    <location>
        <begin position="444"/>
        <end position="469"/>
    </location>
</feature>
<dbReference type="InterPro" id="IPR044751">
    <property type="entry name" value="Ion_transp-like_CBS"/>
</dbReference>
<dbReference type="GO" id="GO:0008340">
    <property type="term" value="P:determination of adult lifespan"/>
    <property type="evidence" value="ECO:0007669"/>
    <property type="project" value="UniProtKB-ARBA"/>
</dbReference>
<keyword evidence="12" id="KW-0445">Lipid transport</keyword>
<dbReference type="GO" id="GO:0005789">
    <property type="term" value="C:endoplasmic reticulum membrane"/>
    <property type="evidence" value="ECO:0007669"/>
    <property type="project" value="UniProtKB-SubCell"/>
</dbReference>
<dbReference type="GO" id="GO:0043495">
    <property type="term" value="F:protein-membrane adaptor activity"/>
    <property type="evidence" value="ECO:0007669"/>
    <property type="project" value="TreeGrafter"/>
</dbReference>
<dbReference type="PANTHER" id="PTHR13190">
    <property type="entry name" value="AUTOPHAGY-RELATED 2, ISOFORM A"/>
    <property type="match status" value="1"/>
</dbReference>
<feature type="compositionally biased region" description="Basic and acidic residues" evidence="18">
    <location>
        <begin position="668"/>
        <end position="678"/>
    </location>
</feature>
<gene>
    <name evidence="21" type="ORF">CAUJ_LOCUS4652</name>
</gene>
<comment type="similarity">
    <text evidence="4">Belongs to the ATG2 family.</text>
</comment>
<feature type="transmembrane region" description="Helical" evidence="19">
    <location>
        <begin position="2383"/>
        <end position="2404"/>
    </location>
</feature>
<evidence type="ECO:0000256" key="5">
    <source>
        <dbReference type="ARBA" id="ARBA00010484"/>
    </source>
</evidence>
<feature type="transmembrane region" description="Helical" evidence="19">
    <location>
        <begin position="2410"/>
        <end position="2428"/>
    </location>
</feature>
<feature type="region of interest" description="Disordered" evidence="18">
    <location>
        <begin position="668"/>
        <end position="692"/>
    </location>
</feature>
<keyword evidence="10 17" id="KW-1133">Transmembrane helix</keyword>
<feature type="region of interest" description="Disordered" evidence="18">
    <location>
        <begin position="1741"/>
        <end position="1767"/>
    </location>
</feature>
<keyword evidence="9" id="KW-0256">Endoplasmic reticulum</keyword>
<dbReference type="CDD" id="cd04590">
    <property type="entry name" value="CBS_pair_CorC_HlyC_assoc"/>
    <property type="match status" value="1"/>
</dbReference>
<dbReference type="InterPro" id="IPR046342">
    <property type="entry name" value="CBS_dom_sf"/>
</dbReference>
<feature type="region of interest" description="Disordered" evidence="18">
    <location>
        <begin position="1660"/>
        <end position="1698"/>
    </location>
</feature>
<evidence type="ECO:0000313" key="22">
    <source>
        <dbReference type="Proteomes" id="UP000835052"/>
    </source>
</evidence>
<feature type="region of interest" description="Disordered" evidence="18">
    <location>
        <begin position="1834"/>
        <end position="1885"/>
    </location>
</feature>
<keyword evidence="22" id="KW-1185">Reference proteome</keyword>
<dbReference type="InterPro" id="IPR002550">
    <property type="entry name" value="CNNM"/>
</dbReference>
<dbReference type="GO" id="GO:0000045">
    <property type="term" value="P:autophagosome assembly"/>
    <property type="evidence" value="ECO:0007669"/>
    <property type="project" value="TreeGrafter"/>
</dbReference>
<comment type="caution">
    <text evidence="21">The sequence shown here is derived from an EMBL/GenBank/DDBJ whole genome shotgun (WGS) entry which is preliminary data.</text>
</comment>
<protein>
    <recommendedName>
        <fullName evidence="6">Autophagy-related protein 2</fullName>
    </recommendedName>
</protein>